<comment type="caution">
    <text evidence="2">The sequence shown here is derived from an EMBL/GenBank/DDBJ whole genome shotgun (WGS) entry which is preliminary data.</text>
</comment>
<evidence type="ECO:0000256" key="1">
    <source>
        <dbReference type="SAM" id="MobiDB-lite"/>
    </source>
</evidence>
<dbReference type="Proteomes" id="UP001293593">
    <property type="component" value="Unassembled WGS sequence"/>
</dbReference>
<dbReference type="PANTHER" id="PTHR33972:SF25">
    <property type="entry name" value="GENOME ASSEMBLY, CHROMOSOME: A06"/>
    <property type="match status" value="1"/>
</dbReference>
<sequence>MARSIARTLTLSTKSISPLSRLLSHRNQSNQPSSSSSSSDLIDVDASSSNADPLIRKLEDAIHCIIVRRSAPDWLPFCPGASYWVPPPSTPSNGLAHLLHNLTDPLARQDSSSLTSPGVWPSPSYFIQGSAPHLPEIEATCNCNSQSSEDEEG</sequence>
<proteinExistence type="predicted"/>
<dbReference type="PANTHER" id="PTHR33972">
    <property type="entry name" value="EXPRESSED PROTEIN"/>
    <property type="match status" value="1"/>
</dbReference>
<evidence type="ECO:0000313" key="2">
    <source>
        <dbReference type="EMBL" id="KAK4269589.1"/>
    </source>
</evidence>
<evidence type="ECO:0000313" key="3">
    <source>
        <dbReference type="Proteomes" id="UP001293593"/>
    </source>
</evidence>
<dbReference type="AlphaFoldDB" id="A0AAE1MLA1"/>
<protein>
    <submittedName>
        <fullName evidence="2">Uncharacterized protein</fullName>
    </submittedName>
</protein>
<organism evidence="2 3">
    <name type="scientific">Acacia crassicarpa</name>
    <name type="common">northern wattle</name>
    <dbReference type="NCBI Taxonomy" id="499986"/>
    <lineage>
        <taxon>Eukaryota</taxon>
        <taxon>Viridiplantae</taxon>
        <taxon>Streptophyta</taxon>
        <taxon>Embryophyta</taxon>
        <taxon>Tracheophyta</taxon>
        <taxon>Spermatophyta</taxon>
        <taxon>Magnoliopsida</taxon>
        <taxon>eudicotyledons</taxon>
        <taxon>Gunneridae</taxon>
        <taxon>Pentapetalae</taxon>
        <taxon>rosids</taxon>
        <taxon>fabids</taxon>
        <taxon>Fabales</taxon>
        <taxon>Fabaceae</taxon>
        <taxon>Caesalpinioideae</taxon>
        <taxon>mimosoid clade</taxon>
        <taxon>Acacieae</taxon>
        <taxon>Acacia</taxon>
    </lineage>
</organism>
<accession>A0AAE1MLA1</accession>
<dbReference type="EMBL" id="JAWXYG010000006">
    <property type="protein sequence ID" value="KAK4269589.1"/>
    <property type="molecule type" value="Genomic_DNA"/>
</dbReference>
<feature type="compositionally biased region" description="Low complexity" evidence="1">
    <location>
        <begin position="29"/>
        <end position="44"/>
    </location>
</feature>
<gene>
    <name evidence="2" type="ORF">QN277_022727</name>
</gene>
<reference evidence="2" key="1">
    <citation type="submission" date="2023-10" db="EMBL/GenBank/DDBJ databases">
        <title>Chromosome-level genome of the transformable northern wattle, Acacia crassicarpa.</title>
        <authorList>
            <person name="Massaro I."/>
            <person name="Sinha N.R."/>
            <person name="Poethig S."/>
            <person name="Leichty A.R."/>
        </authorList>
    </citation>
    <scope>NUCLEOTIDE SEQUENCE</scope>
    <source>
        <strain evidence="2">Acra3RX</strain>
        <tissue evidence="2">Leaf</tissue>
    </source>
</reference>
<keyword evidence="3" id="KW-1185">Reference proteome</keyword>
<feature type="region of interest" description="Disordered" evidence="1">
    <location>
        <begin position="23"/>
        <end position="44"/>
    </location>
</feature>
<name>A0AAE1MLA1_9FABA</name>